<dbReference type="EMBL" id="GL732622">
    <property type="protein sequence ID" value="EFX70320.1"/>
    <property type="molecule type" value="Genomic_DNA"/>
</dbReference>
<protein>
    <recommendedName>
        <fullName evidence="4">Vitellogenin domain-containing protein</fullName>
    </recommendedName>
</protein>
<evidence type="ECO:0000313" key="3">
    <source>
        <dbReference type="Proteomes" id="UP000000305"/>
    </source>
</evidence>
<dbReference type="HOGENOM" id="CLU_020234_0_0_1"/>
<feature type="signal peptide" evidence="1">
    <location>
        <begin position="1"/>
        <end position="22"/>
    </location>
</feature>
<organism evidence="2 3">
    <name type="scientific">Daphnia pulex</name>
    <name type="common">Water flea</name>
    <dbReference type="NCBI Taxonomy" id="6669"/>
    <lineage>
        <taxon>Eukaryota</taxon>
        <taxon>Metazoa</taxon>
        <taxon>Ecdysozoa</taxon>
        <taxon>Arthropoda</taxon>
        <taxon>Crustacea</taxon>
        <taxon>Branchiopoda</taxon>
        <taxon>Diplostraca</taxon>
        <taxon>Cladocera</taxon>
        <taxon>Anomopoda</taxon>
        <taxon>Daphniidae</taxon>
        <taxon>Daphnia</taxon>
    </lineage>
</organism>
<dbReference type="GO" id="GO:0005615">
    <property type="term" value="C:extracellular space"/>
    <property type="evidence" value="ECO:0000318"/>
    <property type="project" value="GO_Central"/>
</dbReference>
<dbReference type="KEGG" id="dpx:DAPPUDRAFT_257277"/>
<evidence type="ECO:0008006" key="4">
    <source>
        <dbReference type="Google" id="ProtNLM"/>
    </source>
</evidence>
<evidence type="ECO:0000256" key="1">
    <source>
        <dbReference type="SAM" id="SignalP"/>
    </source>
</evidence>
<proteinExistence type="predicted"/>
<dbReference type="InParanoid" id="E9HD85"/>
<gene>
    <name evidence="2" type="ORF">DAPPUDRAFT_257277</name>
</gene>
<dbReference type="PhylomeDB" id="E9HD85"/>
<dbReference type="OMA" id="YIANEWT"/>
<feature type="chain" id="PRO_5003241060" description="Vitellogenin domain-containing protein" evidence="1">
    <location>
        <begin position="23"/>
        <end position="502"/>
    </location>
</feature>
<sequence>MAKIPIKSILTIFWAFATCCNCQSIDPGVSSSWAKLQISPDALSSMEYGNFLIDIYEHAHNHKATTTSEKKYFYSPIALLDNKSAISSYNNVTKQPEMRFRIEMWNDKVQYEVVKHLNDIVGHEIKSHTVRVIPLEKVILTSNIPTADYSLSPVWTNYDRSKTLKFSLSCYDQKVCDRLANEMRSNPEQFDHLKILYSLSPQKLQTKITTITIESVNSGQMATSLLQKFRYKKGIFLPANDEKKMLAEITTNIRMDLFDDNEVGSPDTESQILNILKDLLVTSRTTIKEQCDKMWDSVFWNEENYRPDKTTQILNEIVNKLDKETQKKLVDMFQAAVKNSEIMEILTSRNQDMEFEQDNEEMEFASWDEYDRNLEIEEKIQHNYDSSSWADVDKISSTIAGKLANDSVSSRSINILKEEVKKLLQESRDHVQWDGEKFVPKPMQLSRINLCKLRDSQSFQDRTVRIRYTNAELSVPIKFMEHADMIVTGEWDNLKDELTGIE</sequence>
<reference evidence="2 3" key="1">
    <citation type="journal article" date="2011" name="Science">
        <title>The ecoresponsive genome of Daphnia pulex.</title>
        <authorList>
            <person name="Colbourne J.K."/>
            <person name="Pfrender M.E."/>
            <person name="Gilbert D."/>
            <person name="Thomas W.K."/>
            <person name="Tucker A."/>
            <person name="Oakley T.H."/>
            <person name="Tokishita S."/>
            <person name="Aerts A."/>
            <person name="Arnold G.J."/>
            <person name="Basu M.K."/>
            <person name="Bauer D.J."/>
            <person name="Caceres C.E."/>
            <person name="Carmel L."/>
            <person name="Casola C."/>
            <person name="Choi J.H."/>
            <person name="Detter J.C."/>
            <person name="Dong Q."/>
            <person name="Dusheyko S."/>
            <person name="Eads B.D."/>
            <person name="Frohlich T."/>
            <person name="Geiler-Samerotte K.A."/>
            <person name="Gerlach D."/>
            <person name="Hatcher P."/>
            <person name="Jogdeo S."/>
            <person name="Krijgsveld J."/>
            <person name="Kriventseva E.V."/>
            <person name="Kultz D."/>
            <person name="Laforsch C."/>
            <person name="Lindquist E."/>
            <person name="Lopez J."/>
            <person name="Manak J.R."/>
            <person name="Muller J."/>
            <person name="Pangilinan J."/>
            <person name="Patwardhan R.P."/>
            <person name="Pitluck S."/>
            <person name="Pritham E.J."/>
            <person name="Rechtsteiner A."/>
            <person name="Rho M."/>
            <person name="Rogozin I.B."/>
            <person name="Sakarya O."/>
            <person name="Salamov A."/>
            <person name="Schaack S."/>
            <person name="Shapiro H."/>
            <person name="Shiga Y."/>
            <person name="Skalitzky C."/>
            <person name="Smith Z."/>
            <person name="Souvorov A."/>
            <person name="Sung W."/>
            <person name="Tang Z."/>
            <person name="Tsuchiya D."/>
            <person name="Tu H."/>
            <person name="Vos H."/>
            <person name="Wang M."/>
            <person name="Wolf Y.I."/>
            <person name="Yamagata H."/>
            <person name="Yamada T."/>
            <person name="Ye Y."/>
            <person name="Shaw J.R."/>
            <person name="Andrews J."/>
            <person name="Crease T.J."/>
            <person name="Tang H."/>
            <person name="Lucas S.M."/>
            <person name="Robertson H.M."/>
            <person name="Bork P."/>
            <person name="Koonin E.V."/>
            <person name="Zdobnov E.M."/>
            <person name="Grigoriev I.V."/>
            <person name="Lynch M."/>
            <person name="Boore J.L."/>
        </authorList>
    </citation>
    <scope>NUCLEOTIDE SEQUENCE [LARGE SCALE GENOMIC DNA]</scope>
</reference>
<keyword evidence="3" id="KW-1185">Reference proteome</keyword>
<accession>E9HD85</accession>
<dbReference type="OrthoDB" id="9889709at2759"/>
<name>E9HD85_DAPPU</name>
<evidence type="ECO:0000313" key="2">
    <source>
        <dbReference type="EMBL" id="EFX70320.1"/>
    </source>
</evidence>
<dbReference type="eggNOG" id="ENOG502SBZT">
    <property type="taxonomic scope" value="Eukaryota"/>
</dbReference>
<keyword evidence="1" id="KW-0732">Signal</keyword>
<dbReference type="AlphaFoldDB" id="E9HD85"/>
<dbReference type="Proteomes" id="UP000000305">
    <property type="component" value="Unassembled WGS sequence"/>
</dbReference>